<dbReference type="EMBL" id="QGNW01001615">
    <property type="protein sequence ID" value="RVW35034.1"/>
    <property type="molecule type" value="Genomic_DNA"/>
</dbReference>
<evidence type="ECO:0000313" key="2">
    <source>
        <dbReference type="Proteomes" id="UP000288805"/>
    </source>
</evidence>
<reference evidence="1 2" key="1">
    <citation type="journal article" date="2018" name="PLoS Genet.">
        <title>Population sequencing reveals clonal diversity and ancestral inbreeding in the grapevine cultivar Chardonnay.</title>
        <authorList>
            <person name="Roach M.J."/>
            <person name="Johnson D.L."/>
            <person name="Bohlmann J."/>
            <person name="van Vuuren H.J."/>
            <person name="Jones S.J."/>
            <person name="Pretorius I.S."/>
            <person name="Schmidt S.A."/>
            <person name="Borneman A.R."/>
        </authorList>
    </citation>
    <scope>NUCLEOTIDE SEQUENCE [LARGE SCALE GENOMIC DNA]</scope>
    <source>
        <strain evidence="2">cv. Chardonnay</strain>
        <tissue evidence="1">Leaf</tissue>
    </source>
</reference>
<dbReference type="AlphaFoldDB" id="A0A438DHS6"/>
<evidence type="ECO:0000313" key="1">
    <source>
        <dbReference type="EMBL" id="RVW35034.1"/>
    </source>
</evidence>
<dbReference type="Proteomes" id="UP000288805">
    <property type="component" value="Unassembled WGS sequence"/>
</dbReference>
<accession>A0A438DHS6</accession>
<protein>
    <submittedName>
        <fullName evidence="1">Uncharacterized protein</fullName>
    </submittedName>
</protein>
<sequence length="227" mass="26477">MTEYSVHLISRLDPLRYLFDKPALVDRLMRWAIDDDFLDEDIVVVTSLSGWRMYFDGVANHSRYGIDTIVRHLLIESRSVLAYCCLIDEAKLDDDCCWFVQRCPEGVAWLMDLDGNQFSEPINVDQLKRFPIDLHDHPQLRDTHRADDLLSLCPDSQVEPFLSHLVRLLLYDIIMILGWSYLKRIDSHIIISVKYMSDLLYIPIKLFSSYQDKLEALVAIIGHISLF</sequence>
<comment type="caution">
    <text evidence="1">The sequence shown here is derived from an EMBL/GenBank/DDBJ whole genome shotgun (WGS) entry which is preliminary data.</text>
</comment>
<name>A0A438DHS6_VITVI</name>
<proteinExistence type="predicted"/>
<gene>
    <name evidence="1" type="ORF">CK203_079868</name>
</gene>
<organism evidence="1 2">
    <name type="scientific">Vitis vinifera</name>
    <name type="common">Grape</name>
    <dbReference type="NCBI Taxonomy" id="29760"/>
    <lineage>
        <taxon>Eukaryota</taxon>
        <taxon>Viridiplantae</taxon>
        <taxon>Streptophyta</taxon>
        <taxon>Embryophyta</taxon>
        <taxon>Tracheophyta</taxon>
        <taxon>Spermatophyta</taxon>
        <taxon>Magnoliopsida</taxon>
        <taxon>eudicotyledons</taxon>
        <taxon>Gunneridae</taxon>
        <taxon>Pentapetalae</taxon>
        <taxon>rosids</taxon>
        <taxon>Vitales</taxon>
        <taxon>Vitaceae</taxon>
        <taxon>Viteae</taxon>
        <taxon>Vitis</taxon>
    </lineage>
</organism>